<evidence type="ECO:0000256" key="5">
    <source>
        <dbReference type="ARBA" id="ARBA00022692"/>
    </source>
</evidence>
<reference evidence="13 14" key="1">
    <citation type="journal article" date="2014" name="ISME J.">
        <title>Candidatus Competibacter-lineage genomes retrieved from metagenomes reveal functional metabolic diversity.</title>
        <authorList>
            <person name="McIlroy S.J."/>
            <person name="Albertsen M."/>
            <person name="Andresen E.K."/>
            <person name="Saunders A.M."/>
            <person name="Kristiansen R."/>
            <person name="Stokholm-Bjerregaard M."/>
            <person name="Nielsen K.L."/>
            <person name="Nielsen P.H."/>
        </authorList>
    </citation>
    <scope>NUCLEOTIDE SEQUENCE [LARGE SCALE GENOMIC DNA]</scope>
    <source>
        <strain evidence="13 14">Run_B_J11</strain>
    </source>
</reference>
<dbReference type="GO" id="GO:0046930">
    <property type="term" value="C:pore complex"/>
    <property type="evidence" value="ECO:0007669"/>
    <property type="project" value="UniProtKB-KW"/>
</dbReference>
<dbReference type="CDD" id="cd00342">
    <property type="entry name" value="gram_neg_porins"/>
    <property type="match status" value="1"/>
</dbReference>
<sequence length="387" mass="41787">MKKSTLALAVAAALVGFGSAAYADTTLYGSARVSVDWVDNSIGPQNNFSLTPGGISSYGTPGADGVWDVYNNSSRLGVRGEEDLGGGLAAIYQYEFGVDVTEGGTGFNSNRPKWVGLKGNSWGSVTLGTQWTPYYNVMGVADIFNSNRPFDNSTVYLGKQFGTRMDNSVVYSTPNWSGFSAQAMLVMNGTGSAGDKISTSCVDLRTCPSNLSDGVDLWNIAATYKNGPFFIGATYLALNGDNFDTVFNTNPVTFINSTRPAFDGDQWGIAIGYNQGPFALTLSYEDGDANNAYFGTSQNIYVTGQYTFGNNVIRAAYGYMSPDSAVYVQNVANANTVRFDQQDINNYILGYQYNFSKRTRVFAEYIGQDLNNNGDVNIVSMGTRVDF</sequence>
<dbReference type="EMBL" id="CBTK010000267">
    <property type="protein sequence ID" value="CDH46554.1"/>
    <property type="molecule type" value="Genomic_DNA"/>
</dbReference>
<comment type="subunit">
    <text evidence="2">Homotrimer.</text>
</comment>
<keyword evidence="10" id="KW-0998">Cell outer membrane</keyword>
<dbReference type="GO" id="GO:0009279">
    <property type="term" value="C:cell outer membrane"/>
    <property type="evidence" value="ECO:0007669"/>
    <property type="project" value="UniProtKB-SubCell"/>
</dbReference>
<dbReference type="AlphaFoldDB" id="A0A7U7GE30"/>
<keyword evidence="4" id="KW-1134">Transmembrane beta strand</keyword>
<proteinExistence type="predicted"/>
<evidence type="ECO:0000256" key="8">
    <source>
        <dbReference type="ARBA" id="ARBA00023114"/>
    </source>
</evidence>
<accession>A0A7U7GE30</accession>
<dbReference type="Gene3D" id="2.40.160.10">
    <property type="entry name" value="Porin"/>
    <property type="match status" value="1"/>
</dbReference>
<dbReference type="InterPro" id="IPR002299">
    <property type="entry name" value="Porin_Neis"/>
</dbReference>
<protein>
    <recommendedName>
        <fullName evidence="12">Porin domain-containing protein</fullName>
    </recommendedName>
</protein>
<feature type="chain" id="PRO_5031471533" description="Porin domain-containing protein" evidence="11">
    <location>
        <begin position="24"/>
        <end position="387"/>
    </location>
</feature>
<evidence type="ECO:0000313" key="14">
    <source>
        <dbReference type="Proteomes" id="UP000019184"/>
    </source>
</evidence>
<dbReference type="PRINTS" id="PR00182">
    <property type="entry name" value="ECOLNEIPORIN"/>
</dbReference>
<dbReference type="PANTHER" id="PTHR34501">
    <property type="entry name" value="PROTEIN YDDL-RELATED"/>
    <property type="match status" value="1"/>
</dbReference>
<feature type="signal peptide" evidence="11">
    <location>
        <begin position="1"/>
        <end position="23"/>
    </location>
</feature>
<evidence type="ECO:0000256" key="9">
    <source>
        <dbReference type="ARBA" id="ARBA00023136"/>
    </source>
</evidence>
<dbReference type="Proteomes" id="UP000019184">
    <property type="component" value="Unassembled WGS sequence"/>
</dbReference>
<evidence type="ECO:0000256" key="1">
    <source>
        <dbReference type="ARBA" id="ARBA00004571"/>
    </source>
</evidence>
<dbReference type="InterPro" id="IPR023614">
    <property type="entry name" value="Porin_dom_sf"/>
</dbReference>
<evidence type="ECO:0000256" key="10">
    <source>
        <dbReference type="ARBA" id="ARBA00023237"/>
    </source>
</evidence>
<evidence type="ECO:0000259" key="12">
    <source>
        <dbReference type="Pfam" id="PF13609"/>
    </source>
</evidence>
<dbReference type="RefSeq" id="WP_034435245.1">
    <property type="nucleotide sequence ID" value="NZ_CBTK010000267.1"/>
</dbReference>
<dbReference type="InterPro" id="IPR050298">
    <property type="entry name" value="Gram-neg_bact_OMP"/>
</dbReference>
<keyword evidence="5" id="KW-0812">Transmembrane</keyword>
<gene>
    <name evidence="13" type="ORF">BN874_510025</name>
</gene>
<dbReference type="GO" id="GO:0034220">
    <property type="term" value="P:monoatomic ion transmembrane transport"/>
    <property type="evidence" value="ECO:0007669"/>
    <property type="project" value="InterPro"/>
</dbReference>
<dbReference type="PRINTS" id="PR00184">
    <property type="entry name" value="NEISSPPORIN"/>
</dbReference>
<keyword evidence="6 11" id="KW-0732">Signal</keyword>
<evidence type="ECO:0000256" key="11">
    <source>
        <dbReference type="SAM" id="SignalP"/>
    </source>
</evidence>
<evidence type="ECO:0000256" key="7">
    <source>
        <dbReference type="ARBA" id="ARBA00023065"/>
    </source>
</evidence>
<evidence type="ECO:0000256" key="3">
    <source>
        <dbReference type="ARBA" id="ARBA00022448"/>
    </source>
</evidence>
<organism evidence="13 14">
    <name type="scientific">Candidatus Contendobacter odensis Run_B_J11</name>
    <dbReference type="NCBI Taxonomy" id="1400861"/>
    <lineage>
        <taxon>Bacteria</taxon>
        <taxon>Pseudomonadati</taxon>
        <taxon>Pseudomonadota</taxon>
        <taxon>Gammaproteobacteria</taxon>
        <taxon>Candidatus Competibacteraceae</taxon>
        <taxon>Candidatus Contendibacter</taxon>
    </lineage>
</organism>
<feature type="domain" description="Porin" evidence="12">
    <location>
        <begin position="11"/>
        <end position="365"/>
    </location>
</feature>
<evidence type="ECO:0000256" key="4">
    <source>
        <dbReference type="ARBA" id="ARBA00022452"/>
    </source>
</evidence>
<keyword evidence="7" id="KW-0406">Ion transport</keyword>
<comment type="subcellular location">
    <subcellularLocation>
        <location evidence="1">Cell outer membrane</location>
        <topology evidence="1">Multi-pass membrane protein</topology>
    </subcellularLocation>
</comment>
<dbReference type="SUPFAM" id="SSF56935">
    <property type="entry name" value="Porins"/>
    <property type="match status" value="1"/>
</dbReference>
<dbReference type="PANTHER" id="PTHR34501:SF9">
    <property type="entry name" value="MAJOR OUTER MEMBRANE PROTEIN P.IA"/>
    <property type="match status" value="1"/>
</dbReference>
<evidence type="ECO:0000256" key="6">
    <source>
        <dbReference type="ARBA" id="ARBA00022729"/>
    </source>
</evidence>
<comment type="caution">
    <text evidence="13">The sequence shown here is derived from an EMBL/GenBank/DDBJ whole genome shotgun (WGS) entry which is preliminary data.</text>
</comment>
<keyword evidence="14" id="KW-1185">Reference proteome</keyword>
<dbReference type="OrthoDB" id="784582at2"/>
<keyword evidence="8" id="KW-0626">Porin</keyword>
<dbReference type="Pfam" id="PF13609">
    <property type="entry name" value="Porin_4"/>
    <property type="match status" value="1"/>
</dbReference>
<dbReference type="InterPro" id="IPR033900">
    <property type="entry name" value="Gram_neg_porin_domain"/>
</dbReference>
<keyword evidence="9" id="KW-0472">Membrane</keyword>
<dbReference type="InterPro" id="IPR001702">
    <property type="entry name" value="Porin_Gram-ve"/>
</dbReference>
<name>A0A7U7GE30_9GAMM</name>
<evidence type="ECO:0000256" key="2">
    <source>
        <dbReference type="ARBA" id="ARBA00011233"/>
    </source>
</evidence>
<evidence type="ECO:0000313" key="13">
    <source>
        <dbReference type="EMBL" id="CDH46554.1"/>
    </source>
</evidence>
<dbReference type="GO" id="GO:0015288">
    <property type="term" value="F:porin activity"/>
    <property type="evidence" value="ECO:0007669"/>
    <property type="project" value="UniProtKB-KW"/>
</dbReference>
<keyword evidence="3" id="KW-0813">Transport</keyword>